<feature type="transmembrane region" description="Helical" evidence="6">
    <location>
        <begin position="21"/>
        <end position="40"/>
    </location>
</feature>
<dbReference type="SUPFAM" id="SSF54523">
    <property type="entry name" value="Pili subunits"/>
    <property type="match status" value="1"/>
</dbReference>
<comment type="caution">
    <text evidence="8">The sequence shown here is derived from an EMBL/GenBank/DDBJ whole genome shotgun (WGS) entry which is preliminary data.</text>
</comment>
<dbReference type="PANTHER" id="PTHR30093:SF44">
    <property type="entry name" value="TYPE II SECRETION SYSTEM CORE PROTEIN G"/>
    <property type="match status" value="1"/>
</dbReference>
<evidence type="ECO:0000313" key="9">
    <source>
        <dbReference type="Proteomes" id="UP000577956"/>
    </source>
</evidence>
<keyword evidence="10" id="KW-1185">Reference proteome</keyword>
<dbReference type="InterPro" id="IPR012902">
    <property type="entry name" value="N_methyl_site"/>
</dbReference>
<accession>A0A7Y9FCF2</accession>
<dbReference type="GO" id="GO:0016020">
    <property type="term" value="C:membrane"/>
    <property type="evidence" value="ECO:0007669"/>
    <property type="project" value="UniProtKB-SubCell"/>
</dbReference>
<evidence type="ECO:0000256" key="3">
    <source>
        <dbReference type="ARBA" id="ARBA00022692"/>
    </source>
</evidence>
<dbReference type="NCBIfam" id="TIGR02532">
    <property type="entry name" value="IV_pilin_GFxxxE"/>
    <property type="match status" value="1"/>
</dbReference>
<dbReference type="Gene3D" id="3.30.700.10">
    <property type="entry name" value="Glycoprotein, Type 4 Pilin"/>
    <property type="match status" value="1"/>
</dbReference>
<dbReference type="PROSITE" id="PS00409">
    <property type="entry name" value="PROKAR_NTER_METHYL"/>
    <property type="match status" value="1"/>
</dbReference>
<evidence type="ECO:0000256" key="4">
    <source>
        <dbReference type="ARBA" id="ARBA00022989"/>
    </source>
</evidence>
<protein>
    <submittedName>
        <fullName evidence="8">Type IV pilus assembly protein PilA</fullName>
    </submittedName>
</protein>
<dbReference type="PRINTS" id="PR00813">
    <property type="entry name" value="BCTERIALGSPG"/>
</dbReference>
<dbReference type="EMBL" id="JACCBK010000001">
    <property type="protein sequence ID" value="NYD84685.1"/>
    <property type="molecule type" value="Genomic_DNA"/>
</dbReference>
<gene>
    <name evidence="8" type="ORF">BKA21_000234</name>
    <name evidence="7" type="ORF">Col01nite_09110</name>
</gene>
<dbReference type="GO" id="GO:0015627">
    <property type="term" value="C:type II protein secretion system complex"/>
    <property type="evidence" value="ECO:0007669"/>
    <property type="project" value="InterPro"/>
</dbReference>
<evidence type="ECO:0000256" key="2">
    <source>
        <dbReference type="ARBA" id="ARBA00022481"/>
    </source>
</evidence>
<reference evidence="7 10" key="2">
    <citation type="submission" date="2021-01" db="EMBL/GenBank/DDBJ databases">
        <title>Whole genome shotgun sequence of Cellulomonas oligotrophica NBRC 109435.</title>
        <authorList>
            <person name="Komaki H."/>
            <person name="Tamura T."/>
        </authorList>
    </citation>
    <scope>NUCLEOTIDE SEQUENCE [LARGE SCALE GENOMIC DNA]</scope>
    <source>
        <strain evidence="7 10">NBRC 109435</strain>
    </source>
</reference>
<evidence type="ECO:0000256" key="6">
    <source>
        <dbReference type="SAM" id="Phobius"/>
    </source>
</evidence>
<dbReference type="EMBL" id="BONN01000002">
    <property type="protein sequence ID" value="GIG31752.1"/>
    <property type="molecule type" value="Genomic_DNA"/>
</dbReference>
<organism evidence="8 9">
    <name type="scientific">Cellulomonas oligotrophica</name>
    <dbReference type="NCBI Taxonomy" id="931536"/>
    <lineage>
        <taxon>Bacteria</taxon>
        <taxon>Bacillati</taxon>
        <taxon>Actinomycetota</taxon>
        <taxon>Actinomycetes</taxon>
        <taxon>Micrococcales</taxon>
        <taxon>Cellulomonadaceae</taxon>
        <taxon>Cellulomonas</taxon>
    </lineage>
</organism>
<sequence length="137" mass="14382">MIARIRKAMDEKEQGFTLVELLVVVIIIGILAAIAIPVFLNQRQGAVDAGIKSDLRTIATAVETAFINTQEYPATANGTGTVTIDGEDIVLSNEQTVVEYTNVGDGTYTITGINTDAGTGLTFTYDSAAGGLDPEGQ</sequence>
<evidence type="ECO:0000313" key="10">
    <source>
        <dbReference type="Proteomes" id="UP000618382"/>
    </source>
</evidence>
<dbReference type="InterPro" id="IPR000983">
    <property type="entry name" value="Bac_GSPG_pilin"/>
</dbReference>
<dbReference type="Proteomes" id="UP000618382">
    <property type="component" value="Unassembled WGS sequence"/>
</dbReference>
<keyword evidence="4 6" id="KW-1133">Transmembrane helix</keyword>
<reference evidence="8 9" key="1">
    <citation type="submission" date="2020-07" db="EMBL/GenBank/DDBJ databases">
        <title>Sequencing the genomes of 1000 actinobacteria strains.</title>
        <authorList>
            <person name="Klenk H.-P."/>
        </authorList>
    </citation>
    <scope>NUCLEOTIDE SEQUENCE [LARGE SCALE GENOMIC DNA]</scope>
    <source>
        <strain evidence="8 9">DSM 24482</strain>
    </source>
</reference>
<comment type="subcellular location">
    <subcellularLocation>
        <location evidence="1">Membrane</location>
        <topology evidence="1">Single-pass membrane protein</topology>
    </subcellularLocation>
</comment>
<evidence type="ECO:0000256" key="5">
    <source>
        <dbReference type="ARBA" id="ARBA00023136"/>
    </source>
</evidence>
<dbReference type="InterPro" id="IPR045584">
    <property type="entry name" value="Pilin-like"/>
</dbReference>
<keyword evidence="2" id="KW-0488">Methylation</keyword>
<evidence type="ECO:0000256" key="1">
    <source>
        <dbReference type="ARBA" id="ARBA00004167"/>
    </source>
</evidence>
<keyword evidence="5 6" id="KW-0472">Membrane</keyword>
<proteinExistence type="predicted"/>
<dbReference type="PANTHER" id="PTHR30093">
    <property type="entry name" value="GENERAL SECRETION PATHWAY PROTEIN G"/>
    <property type="match status" value="1"/>
</dbReference>
<dbReference type="GO" id="GO:0015628">
    <property type="term" value="P:protein secretion by the type II secretion system"/>
    <property type="evidence" value="ECO:0007669"/>
    <property type="project" value="InterPro"/>
</dbReference>
<name>A0A7Y9FCF2_9CELL</name>
<dbReference type="Pfam" id="PF07963">
    <property type="entry name" value="N_methyl"/>
    <property type="match status" value="1"/>
</dbReference>
<evidence type="ECO:0000313" key="8">
    <source>
        <dbReference type="EMBL" id="NYD84685.1"/>
    </source>
</evidence>
<keyword evidence="3 6" id="KW-0812">Transmembrane</keyword>
<dbReference type="RefSeq" id="WP_140458999.1">
    <property type="nucleotide sequence ID" value="NZ_BAABFI010000004.1"/>
</dbReference>
<dbReference type="AlphaFoldDB" id="A0A7Y9FCF2"/>
<dbReference type="Proteomes" id="UP000577956">
    <property type="component" value="Unassembled WGS sequence"/>
</dbReference>
<evidence type="ECO:0000313" key="7">
    <source>
        <dbReference type="EMBL" id="GIG31752.1"/>
    </source>
</evidence>